<accession>A0A9D4GMY0</accession>
<evidence type="ECO:0000256" key="1">
    <source>
        <dbReference type="SAM" id="MobiDB-lite"/>
    </source>
</evidence>
<proteinExistence type="predicted"/>
<reference evidence="2" key="1">
    <citation type="journal article" date="2019" name="bioRxiv">
        <title>The Genome of the Zebra Mussel, Dreissena polymorpha: A Resource for Invasive Species Research.</title>
        <authorList>
            <person name="McCartney M.A."/>
            <person name="Auch B."/>
            <person name="Kono T."/>
            <person name="Mallez S."/>
            <person name="Zhang Y."/>
            <person name="Obille A."/>
            <person name="Becker A."/>
            <person name="Abrahante J.E."/>
            <person name="Garbe J."/>
            <person name="Badalamenti J.P."/>
            <person name="Herman A."/>
            <person name="Mangelson H."/>
            <person name="Liachko I."/>
            <person name="Sullivan S."/>
            <person name="Sone E.D."/>
            <person name="Koren S."/>
            <person name="Silverstein K.A.T."/>
            <person name="Beckman K.B."/>
            <person name="Gohl D.M."/>
        </authorList>
    </citation>
    <scope>NUCLEOTIDE SEQUENCE</scope>
    <source>
        <strain evidence="2">Duluth1</strain>
        <tissue evidence="2">Whole animal</tissue>
    </source>
</reference>
<evidence type="ECO:0000313" key="2">
    <source>
        <dbReference type="EMBL" id="KAH3819762.1"/>
    </source>
</evidence>
<feature type="compositionally biased region" description="Basic and acidic residues" evidence="1">
    <location>
        <begin position="15"/>
        <end position="29"/>
    </location>
</feature>
<dbReference type="EMBL" id="JAIWYP010000005">
    <property type="protein sequence ID" value="KAH3819762.1"/>
    <property type="molecule type" value="Genomic_DNA"/>
</dbReference>
<dbReference type="AlphaFoldDB" id="A0A9D4GMY0"/>
<dbReference type="Proteomes" id="UP000828390">
    <property type="component" value="Unassembled WGS sequence"/>
</dbReference>
<evidence type="ECO:0000313" key="3">
    <source>
        <dbReference type="Proteomes" id="UP000828390"/>
    </source>
</evidence>
<organism evidence="2 3">
    <name type="scientific">Dreissena polymorpha</name>
    <name type="common">Zebra mussel</name>
    <name type="synonym">Mytilus polymorpha</name>
    <dbReference type="NCBI Taxonomy" id="45954"/>
    <lineage>
        <taxon>Eukaryota</taxon>
        <taxon>Metazoa</taxon>
        <taxon>Spiralia</taxon>
        <taxon>Lophotrochozoa</taxon>
        <taxon>Mollusca</taxon>
        <taxon>Bivalvia</taxon>
        <taxon>Autobranchia</taxon>
        <taxon>Heteroconchia</taxon>
        <taxon>Euheterodonta</taxon>
        <taxon>Imparidentia</taxon>
        <taxon>Neoheterodontei</taxon>
        <taxon>Myida</taxon>
        <taxon>Dreissenoidea</taxon>
        <taxon>Dreissenidae</taxon>
        <taxon>Dreissena</taxon>
    </lineage>
</organism>
<sequence>MLKYVAGAKPGKKLPTTDRKSTNDYEKSRKREFQENWLKIGDEGEATSDMVSDEEDLQDGSDDEMNEEVFYHMLKRSSGLMVGRWRRDREVPGSYPALTTGISLSKKFIPHLLLSTQVYIWVPVREICQCAVAAYCAKMSTDDL</sequence>
<reference evidence="2" key="2">
    <citation type="submission" date="2020-11" db="EMBL/GenBank/DDBJ databases">
        <authorList>
            <person name="McCartney M.A."/>
            <person name="Auch B."/>
            <person name="Kono T."/>
            <person name="Mallez S."/>
            <person name="Becker A."/>
            <person name="Gohl D.M."/>
            <person name="Silverstein K.A.T."/>
            <person name="Koren S."/>
            <person name="Bechman K.B."/>
            <person name="Herman A."/>
            <person name="Abrahante J.E."/>
            <person name="Garbe J."/>
        </authorList>
    </citation>
    <scope>NUCLEOTIDE SEQUENCE</scope>
    <source>
        <strain evidence="2">Duluth1</strain>
        <tissue evidence="2">Whole animal</tissue>
    </source>
</reference>
<feature type="region of interest" description="Disordered" evidence="1">
    <location>
        <begin position="1"/>
        <end position="29"/>
    </location>
</feature>
<feature type="region of interest" description="Disordered" evidence="1">
    <location>
        <begin position="41"/>
        <end position="62"/>
    </location>
</feature>
<comment type="caution">
    <text evidence="2">The sequence shown here is derived from an EMBL/GenBank/DDBJ whole genome shotgun (WGS) entry which is preliminary data.</text>
</comment>
<name>A0A9D4GMY0_DREPO</name>
<gene>
    <name evidence="2" type="ORF">DPMN_121506</name>
</gene>
<feature type="compositionally biased region" description="Acidic residues" evidence="1">
    <location>
        <begin position="43"/>
        <end position="62"/>
    </location>
</feature>
<protein>
    <submittedName>
        <fullName evidence="2">Uncharacterized protein</fullName>
    </submittedName>
</protein>
<keyword evidence="3" id="KW-1185">Reference proteome</keyword>